<dbReference type="InterPro" id="IPR036864">
    <property type="entry name" value="Zn2-C6_fun-type_DNA-bd_sf"/>
</dbReference>
<feature type="compositionally biased region" description="Polar residues" evidence="2">
    <location>
        <begin position="640"/>
        <end position="674"/>
    </location>
</feature>
<dbReference type="CDD" id="cd00067">
    <property type="entry name" value="GAL4"/>
    <property type="match status" value="1"/>
</dbReference>
<feature type="compositionally biased region" description="Low complexity" evidence="2">
    <location>
        <begin position="442"/>
        <end position="460"/>
    </location>
</feature>
<feature type="region of interest" description="Disordered" evidence="2">
    <location>
        <begin position="383"/>
        <end position="412"/>
    </location>
</feature>
<dbReference type="InterPro" id="IPR001138">
    <property type="entry name" value="Zn2Cys6_DnaBD"/>
</dbReference>
<feature type="compositionally biased region" description="Low complexity" evidence="2">
    <location>
        <begin position="115"/>
        <end position="133"/>
    </location>
</feature>
<feature type="compositionally biased region" description="Polar residues" evidence="2">
    <location>
        <begin position="383"/>
        <end position="394"/>
    </location>
</feature>
<sequence>MAVPTQSATQGFYVFQTTLGSPLQFHPALGTPELDALMDAYLPYPATAQEKRASISVDFLNHYRCTGESIKFYQVPDYWVNSTTSSPSSAQDSGYGSSFTASPMVPTWSWPAVATPTESSPSTSSSHPTPQMTSRRRKPSSSARQPTPSRATMSDYSHMPGMKILTKDGRDVTNTATRGCKTKEQRDHAHLMRIMKACDSCKRKKVRCDPSHRTGASPTSPTESLRREAKRVRRSNQPQQPGMAVSSFKPPIPANSVPIPSLTDSFEFDAFDPLFLEDTPAEDQVNWDEFLVTNGELDAMFTGSLDYLPDLQPSVLSTNSKEQPVVIDRPGTVPSPDVPQLPYLDVNETPHNYVDFNLYSPSSSVSDADLVCSGDVPSASVFRRSQVTDQQSIRASARGPHTLSTIPRPGVLPDSTVAGVSEISRSSQLQAWLSASSLSPNSLSTNSLSTNSPHSTPSSLGHIDARDNQLLQLSPGLAARVEPAASSSGLYGTNSRDAQSGGYEISPSSVFSLSRYRTETDLPGDIRSTNVRDYSRLSHNSSQLRSFVEEHQANETGVPGASLTARADLRNHSSSGSVRHVAPGDVQCDSRKLVESCAVHLGTSENLASQPAGRASSVLRPAATATASSSQDITQPGLENHSSAAAGTNRSTVVSQTTAPGTNESTTVTQSTAHNAVRASALKPTARALASTDVAIGKSGLENSHTAVGIADKSTTTPMFSQLPLGTLAMVFASAMAAAFTFAAALRSLSALSPGNDVFAGSKCAVWMALSAVAYTLSRQNQKTDGSGTLAKSLRARRIVAETGSVLSRIPVLV</sequence>
<feature type="region of interest" description="Disordered" evidence="2">
    <location>
        <begin position="608"/>
        <end position="675"/>
    </location>
</feature>
<proteinExistence type="predicted"/>
<dbReference type="SUPFAM" id="SSF57701">
    <property type="entry name" value="Zn2/Cys6 DNA-binding domain"/>
    <property type="match status" value="1"/>
</dbReference>
<accession>A0AAE8SWG1</accession>
<reference evidence="3" key="1">
    <citation type="submission" date="2018-03" db="EMBL/GenBank/DDBJ databases">
        <authorList>
            <person name="Guldener U."/>
        </authorList>
    </citation>
    <scope>NUCLEOTIDE SEQUENCE</scope>
</reference>
<feature type="compositionally biased region" description="Polar residues" evidence="2">
    <location>
        <begin position="214"/>
        <end position="223"/>
    </location>
</feature>
<dbReference type="AlphaFoldDB" id="A0AAE8SWG1"/>
<organism evidence="3 4">
    <name type="scientific">Cephalotrichum gorgonifer</name>
    <dbReference type="NCBI Taxonomy" id="2041049"/>
    <lineage>
        <taxon>Eukaryota</taxon>
        <taxon>Fungi</taxon>
        <taxon>Dikarya</taxon>
        <taxon>Ascomycota</taxon>
        <taxon>Pezizomycotina</taxon>
        <taxon>Sordariomycetes</taxon>
        <taxon>Hypocreomycetidae</taxon>
        <taxon>Microascales</taxon>
        <taxon>Microascaceae</taxon>
        <taxon>Cephalotrichum</taxon>
    </lineage>
</organism>
<keyword evidence="1" id="KW-0539">Nucleus</keyword>
<gene>
    <name evidence="3" type="ORF">DNG_06419</name>
</gene>
<dbReference type="Proteomes" id="UP001187682">
    <property type="component" value="Unassembled WGS sequence"/>
</dbReference>
<feature type="compositionally biased region" description="Polar residues" evidence="2">
    <location>
        <begin position="485"/>
        <end position="498"/>
    </location>
</feature>
<evidence type="ECO:0000256" key="1">
    <source>
        <dbReference type="ARBA" id="ARBA00023242"/>
    </source>
</evidence>
<dbReference type="GO" id="GO:0000981">
    <property type="term" value="F:DNA-binding transcription factor activity, RNA polymerase II-specific"/>
    <property type="evidence" value="ECO:0007669"/>
    <property type="project" value="InterPro"/>
</dbReference>
<name>A0AAE8SWG1_9PEZI</name>
<dbReference type="EMBL" id="ONZQ02000009">
    <property type="protein sequence ID" value="SPO03736.1"/>
    <property type="molecule type" value="Genomic_DNA"/>
</dbReference>
<feature type="region of interest" description="Disordered" evidence="2">
    <location>
        <begin position="442"/>
        <end position="462"/>
    </location>
</feature>
<keyword evidence="4" id="KW-1185">Reference proteome</keyword>
<evidence type="ECO:0008006" key="5">
    <source>
        <dbReference type="Google" id="ProtNLM"/>
    </source>
</evidence>
<feature type="compositionally biased region" description="Polar residues" evidence="2">
    <location>
        <begin position="625"/>
        <end position="634"/>
    </location>
</feature>
<feature type="region of interest" description="Disordered" evidence="2">
    <location>
        <begin position="204"/>
        <end position="252"/>
    </location>
</feature>
<evidence type="ECO:0000256" key="2">
    <source>
        <dbReference type="SAM" id="MobiDB-lite"/>
    </source>
</evidence>
<evidence type="ECO:0000313" key="3">
    <source>
        <dbReference type="EMBL" id="SPO03736.1"/>
    </source>
</evidence>
<protein>
    <recommendedName>
        <fullName evidence="5">Zn(2)-C6 fungal-type domain-containing protein</fullName>
    </recommendedName>
</protein>
<dbReference type="GO" id="GO:0008270">
    <property type="term" value="F:zinc ion binding"/>
    <property type="evidence" value="ECO:0007669"/>
    <property type="project" value="InterPro"/>
</dbReference>
<comment type="caution">
    <text evidence="3">The sequence shown here is derived from an EMBL/GenBank/DDBJ whole genome shotgun (WGS) entry which is preliminary data.</text>
</comment>
<feature type="region of interest" description="Disordered" evidence="2">
    <location>
        <begin position="483"/>
        <end position="503"/>
    </location>
</feature>
<evidence type="ECO:0000313" key="4">
    <source>
        <dbReference type="Proteomes" id="UP001187682"/>
    </source>
</evidence>
<feature type="region of interest" description="Disordered" evidence="2">
    <location>
        <begin position="112"/>
        <end position="185"/>
    </location>
</feature>
<feature type="compositionally biased region" description="Polar residues" evidence="2">
    <location>
        <begin position="140"/>
        <end position="155"/>
    </location>
</feature>